<keyword evidence="1 9" id="KW-0004">4Fe-4S</keyword>
<evidence type="ECO:0000256" key="2">
    <source>
        <dbReference type="ARBA" id="ARBA00022490"/>
    </source>
</evidence>
<evidence type="ECO:0000256" key="7">
    <source>
        <dbReference type="ARBA" id="ARBA00023014"/>
    </source>
</evidence>
<evidence type="ECO:0000256" key="5">
    <source>
        <dbReference type="ARBA" id="ARBA00022723"/>
    </source>
</evidence>
<keyword evidence="7 9" id="KW-0411">Iron-sulfur</keyword>
<dbReference type="GO" id="GO:0005737">
    <property type="term" value="C:cytoplasm"/>
    <property type="evidence" value="ECO:0007669"/>
    <property type="project" value="UniProtKB-SubCell"/>
</dbReference>
<keyword evidence="4 9" id="KW-0949">S-adenosyl-L-methionine</keyword>
<dbReference type="HOGENOM" id="CLU_033144_2_1_7"/>
<comment type="function">
    <text evidence="9">Catalyzes the radical-mediated insertion of two sulfur atoms into the C-6 and C-8 positions of the octanoyl moiety bound to the lipoyl domains of lipoate-dependent enzymes, thereby converting the octanoylated domains into lipoylated derivatives.</text>
</comment>
<comment type="subcellular location">
    <subcellularLocation>
        <location evidence="9">Cytoplasm</location>
    </subcellularLocation>
</comment>
<feature type="binding site" evidence="9">
    <location>
        <position position="273"/>
    </location>
    <ligand>
        <name>[4Fe-4S] cluster</name>
        <dbReference type="ChEBI" id="CHEBI:49883"/>
        <label>1</label>
    </ligand>
</feature>
<feature type="binding site" evidence="9">
    <location>
        <position position="40"/>
    </location>
    <ligand>
        <name>[4Fe-4S] cluster</name>
        <dbReference type="ChEBI" id="CHEBI:49883"/>
        <label>1</label>
    </ligand>
</feature>
<name>A0A0B5BD36_9BACT</name>
<dbReference type="PANTHER" id="PTHR10949">
    <property type="entry name" value="LIPOYL SYNTHASE"/>
    <property type="match status" value="1"/>
</dbReference>
<dbReference type="PANTHER" id="PTHR10949:SF0">
    <property type="entry name" value="LIPOYL SYNTHASE, MITOCHONDRIAL"/>
    <property type="match status" value="1"/>
</dbReference>
<keyword evidence="6 9" id="KW-0408">Iron</keyword>
<evidence type="ECO:0000256" key="3">
    <source>
        <dbReference type="ARBA" id="ARBA00022679"/>
    </source>
</evidence>
<comment type="catalytic activity">
    <reaction evidence="8 9">
        <text>[[Fe-S] cluster scaffold protein carrying a second [4Fe-4S](2+) cluster] + N(6)-octanoyl-L-lysyl-[protein] + 2 oxidized [2Fe-2S]-[ferredoxin] + 2 S-adenosyl-L-methionine + 4 H(+) = [[Fe-S] cluster scaffold protein] + N(6)-[(R)-dihydrolipoyl]-L-lysyl-[protein] + 4 Fe(3+) + 2 hydrogen sulfide + 2 5'-deoxyadenosine + 2 L-methionine + 2 reduced [2Fe-2S]-[ferredoxin]</text>
        <dbReference type="Rhea" id="RHEA:16585"/>
        <dbReference type="Rhea" id="RHEA-COMP:9928"/>
        <dbReference type="Rhea" id="RHEA-COMP:10000"/>
        <dbReference type="Rhea" id="RHEA-COMP:10001"/>
        <dbReference type="Rhea" id="RHEA-COMP:10475"/>
        <dbReference type="Rhea" id="RHEA-COMP:14568"/>
        <dbReference type="Rhea" id="RHEA-COMP:14569"/>
        <dbReference type="ChEBI" id="CHEBI:15378"/>
        <dbReference type="ChEBI" id="CHEBI:17319"/>
        <dbReference type="ChEBI" id="CHEBI:29034"/>
        <dbReference type="ChEBI" id="CHEBI:29919"/>
        <dbReference type="ChEBI" id="CHEBI:33722"/>
        <dbReference type="ChEBI" id="CHEBI:33737"/>
        <dbReference type="ChEBI" id="CHEBI:33738"/>
        <dbReference type="ChEBI" id="CHEBI:57844"/>
        <dbReference type="ChEBI" id="CHEBI:59789"/>
        <dbReference type="ChEBI" id="CHEBI:78809"/>
        <dbReference type="ChEBI" id="CHEBI:83100"/>
        <dbReference type="EC" id="2.8.1.8"/>
    </reaction>
</comment>
<dbReference type="FunFam" id="3.20.20.70:FF:000186">
    <property type="entry name" value="Lipoyl synthase"/>
    <property type="match status" value="1"/>
</dbReference>
<dbReference type="NCBIfam" id="TIGR00510">
    <property type="entry name" value="lipA"/>
    <property type="match status" value="1"/>
</dbReference>
<feature type="binding site" evidence="9">
    <location>
        <position position="65"/>
    </location>
    <ligand>
        <name>[4Fe-4S] cluster</name>
        <dbReference type="ChEBI" id="CHEBI:49883"/>
        <label>2</label>
        <note>4Fe-4S-S-AdoMet</note>
    </ligand>
</feature>
<accession>A0A0B5BD36</accession>
<evidence type="ECO:0000256" key="9">
    <source>
        <dbReference type="HAMAP-Rule" id="MF_00206"/>
    </source>
</evidence>
<dbReference type="Gene3D" id="3.20.20.70">
    <property type="entry name" value="Aldolase class I"/>
    <property type="match status" value="1"/>
</dbReference>
<feature type="binding site" evidence="9">
    <location>
        <position position="46"/>
    </location>
    <ligand>
        <name>[4Fe-4S] cluster</name>
        <dbReference type="ChEBI" id="CHEBI:49883"/>
        <label>1</label>
    </ligand>
</feature>
<dbReference type="Proteomes" id="UP000057609">
    <property type="component" value="Chromosome"/>
</dbReference>
<feature type="binding site" evidence="9">
    <location>
        <position position="35"/>
    </location>
    <ligand>
        <name>[4Fe-4S] cluster</name>
        <dbReference type="ChEBI" id="CHEBI:49883"/>
        <label>1</label>
    </ligand>
</feature>
<proteinExistence type="inferred from homology"/>
<dbReference type="GO" id="GO:0016992">
    <property type="term" value="F:lipoate synthase activity"/>
    <property type="evidence" value="ECO:0007669"/>
    <property type="project" value="UniProtKB-UniRule"/>
</dbReference>
<dbReference type="AlphaFoldDB" id="A0A0B5BD36"/>
<feature type="domain" description="Radical SAM core" evidence="10">
    <location>
        <begin position="47"/>
        <end position="262"/>
    </location>
</feature>
<dbReference type="HAMAP" id="MF_00206">
    <property type="entry name" value="Lipoyl_synth"/>
    <property type="match status" value="1"/>
</dbReference>
<evidence type="ECO:0000256" key="8">
    <source>
        <dbReference type="ARBA" id="ARBA00047326"/>
    </source>
</evidence>
<dbReference type="RefSeq" id="WP_039744328.1">
    <property type="nucleotide sequence ID" value="NZ_CP009788.1"/>
</dbReference>
<dbReference type="Pfam" id="PF04055">
    <property type="entry name" value="Radical_SAM"/>
    <property type="match status" value="1"/>
</dbReference>
<organism evidence="11 12">
    <name type="scientific">Geobacter pickeringii</name>
    <dbReference type="NCBI Taxonomy" id="345632"/>
    <lineage>
        <taxon>Bacteria</taxon>
        <taxon>Pseudomonadati</taxon>
        <taxon>Thermodesulfobacteriota</taxon>
        <taxon>Desulfuromonadia</taxon>
        <taxon>Geobacterales</taxon>
        <taxon>Geobacteraceae</taxon>
        <taxon>Geobacter</taxon>
    </lineage>
</organism>
<feature type="binding site" evidence="9">
    <location>
        <position position="61"/>
    </location>
    <ligand>
        <name>[4Fe-4S] cluster</name>
        <dbReference type="ChEBI" id="CHEBI:49883"/>
        <label>2</label>
        <note>4Fe-4S-S-AdoMet</note>
    </ligand>
</feature>
<comment type="cofactor">
    <cofactor evidence="9">
        <name>[4Fe-4S] cluster</name>
        <dbReference type="ChEBI" id="CHEBI:49883"/>
    </cofactor>
    <text evidence="9">Binds 2 [4Fe-4S] clusters per subunit. One cluster is coordinated with 3 cysteines and an exchangeable S-adenosyl-L-methionine.</text>
</comment>
<protein>
    <recommendedName>
        <fullName evidence="9">Lipoyl synthase</fullName>
        <ecNumber evidence="9">2.8.1.8</ecNumber>
    </recommendedName>
    <alternativeName>
        <fullName evidence="9">Lip-syn</fullName>
        <shortName evidence="9">LS</shortName>
    </alternativeName>
    <alternativeName>
        <fullName evidence="9">Lipoate synthase</fullName>
    </alternativeName>
    <alternativeName>
        <fullName evidence="9">Lipoic acid synthase</fullName>
    </alternativeName>
    <alternativeName>
        <fullName evidence="9">Sulfur insertion protein LipA</fullName>
    </alternativeName>
</protein>
<dbReference type="OrthoDB" id="9787898at2"/>
<dbReference type="SFLD" id="SFLDF00271">
    <property type="entry name" value="lipoyl_synthase"/>
    <property type="match status" value="1"/>
</dbReference>
<dbReference type="GO" id="GO:0046872">
    <property type="term" value="F:metal ion binding"/>
    <property type="evidence" value="ECO:0007669"/>
    <property type="project" value="UniProtKB-KW"/>
</dbReference>
<dbReference type="InterPro" id="IPR013785">
    <property type="entry name" value="Aldolase_TIM"/>
</dbReference>
<dbReference type="STRING" id="345632.GPICK_14375"/>
<evidence type="ECO:0000313" key="11">
    <source>
        <dbReference type="EMBL" id="AJE04382.1"/>
    </source>
</evidence>
<keyword evidence="12" id="KW-1185">Reference proteome</keyword>
<evidence type="ECO:0000313" key="12">
    <source>
        <dbReference type="Proteomes" id="UP000057609"/>
    </source>
</evidence>
<dbReference type="GO" id="GO:0051539">
    <property type="term" value="F:4 iron, 4 sulfur cluster binding"/>
    <property type="evidence" value="ECO:0007669"/>
    <property type="project" value="UniProtKB-UniRule"/>
</dbReference>
<sequence>MNIVRKPEWLQKRINPAAHAEMEGLLGELRLHTVCQEARCPNITECFRERQATFLILGADCTRLCSFCNVTKKTPLPPDPGEPERVAEAVARLRLAHVVITSPTRDDLADGGAGHYAATVAAIRSASPATTVELLIPDFQGSVASLRTVAAASPAIIGHNLETVPRLYQIRAGADYGRSLAVLRTLKELAPEVKSKSGLMLGLGETENEVLQVMAELREAGCAYLSLGQYLAPSRSHHPVHEFVRPELFQRLREKGEAMGFAHVESGPYVRSSYHAAHYGEGV</sequence>
<feature type="binding site" evidence="9">
    <location>
        <position position="68"/>
    </location>
    <ligand>
        <name>[4Fe-4S] cluster</name>
        <dbReference type="ChEBI" id="CHEBI:49883"/>
        <label>2</label>
        <note>4Fe-4S-S-AdoMet</note>
    </ligand>
</feature>
<dbReference type="SMART" id="SM00729">
    <property type="entry name" value="Elp3"/>
    <property type="match status" value="1"/>
</dbReference>
<dbReference type="InterPro" id="IPR006638">
    <property type="entry name" value="Elp3/MiaA/NifB-like_rSAM"/>
</dbReference>
<evidence type="ECO:0000256" key="4">
    <source>
        <dbReference type="ARBA" id="ARBA00022691"/>
    </source>
</evidence>
<dbReference type="InterPro" id="IPR007197">
    <property type="entry name" value="rSAM"/>
</dbReference>
<gene>
    <name evidence="9" type="primary">lipA</name>
    <name evidence="11" type="ORF">GPICK_14375</name>
</gene>
<comment type="pathway">
    <text evidence="9">Protein modification; protein lipoylation via endogenous pathway; protein N(6)-(lipoyl)lysine from octanoyl-[acyl-carrier-protein]: step 2/2.</text>
</comment>
<dbReference type="InterPro" id="IPR058240">
    <property type="entry name" value="rSAM_sf"/>
</dbReference>
<dbReference type="NCBIfam" id="NF004019">
    <property type="entry name" value="PRK05481.1"/>
    <property type="match status" value="1"/>
</dbReference>
<keyword evidence="5 9" id="KW-0479">Metal-binding</keyword>
<dbReference type="SFLD" id="SFLDG01058">
    <property type="entry name" value="lipoyl_synthase_like"/>
    <property type="match status" value="1"/>
</dbReference>
<dbReference type="KEGG" id="gpi:GPICK_14375"/>
<dbReference type="GO" id="GO:0009249">
    <property type="term" value="P:protein lipoylation"/>
    <property type="evidence" value="ECO:0007669"/>
    <property type="project" value="UniProtKB-UniRule"/>
</dbReference>
<dbReference type="PROSITE" id="PS51918">
    <property type="entry name" value="RADICAL_SAM"/>
    <property type="match status" value="1"/>
</dbReference>
<keyword evidence="2 9" id="KW-0963">Cytoplasm</keyword>
<dbReference type="InterPro" id="IPR003698">
    <property type="entry name" value="Lipoyl_synth"/>
</dbReference>
<dbReference type="PIRSF" id="PIRSF005963">
    <property type="entry name" value="Lipoyl_synth"/>
    <property type="match status" value="1"/>
</dbReference>
<dbReference type="EC" id="2.8.1.8" evidence="9"/>
<reference evidence="11 12" key="1">
    <citation type="journal article" date="2015" name="Genome Announc.">
        <title>Complete Genome of Geobacter pickeringii G13T, a Metal-Reducing Isolate from Sedimentary Kaolin Deposits.</title>
        <authorList>
            <person name="Badalamenti J.P."/>
            <person name="Bond D.R."/>
        </authorList>
    </citation>
    <scope>NUCLEOTIDE SEQUENCE [LARGE SCALE GENOMIC DNA]</scope>
    <source>
        <strain evidence="11 12">G13</strain>
    </source>
</reference>
<comment type="similarity">
    <text evidence="9">Belongs to the radical SAM superfamily. Lipoyl synthase family.</text>
</comment>
<evidence type="ECO:0000256" key="1">
    <source>
        <dbReference type="ARBA" id="ARBA00022485"/>
    </source>
</evidence>
<dbReference type="SFLD" id="SFLDS00029">
    <property type="entry name" value="Radical_SAM"/>
    <property type="match status" value="1"/>
</dbReference>
<evidence type="ECO:0000259" key="10">
    <source>
        <dbReference type="PROSITE" id="PS51918"/>
    </source>
</evidence>
<dbReference type="UniPathway" id="UPA00538">
    <property type="reaction ID" value="UER00593"/>
</dbReference>
<dbReference type="NCBIfam" id="NF009544">
    <property type="entry name" value="PRK12928.1"/>
    <property type="match status" value="1"/>
</dbReference>
<dbReference type="EMBL" id="CP009788">
    <property type="protein sequence ID" value="AJE04382.1"/>
    <property type="molecule type" value="Genomic_DNA"/>
</dbReference>
<dbReference type="SUPFAM" id="SSF102114">
    <property type="entry name" value="Radical SAM enzymes"/>
    <property type="match status" value="1"/>
</dbReference>
<keyword evidence="3 9" id="KW-0808">Transferase</keyword>
<evidence type="ECO:0000256" key="6">
    <source>
        <dbReference type="ARBA" id="ARBA00023004"/>
    </source>
</evidence>